<evidence type="ECO:0000313" key="2">
    <source>
        <dbReference type="EMBL" id="PDZ94458.1"/>
    </source>
</evidence>
<proteinExistence type="predicted"/>
<name>A0A9X6XVA8_BACCE</name>
<dbReference type="InterPro" id="IPR025923">
    <property type="entry name" value="YodL-like_dom"/>
</dbReference>
<organism evidence="2 3">
    <name type="scientific">Bacillus cereus</name>
    <dbReference type="NCBI Taxonomy" id="1396"/>
    <lineage>
        <taxon>Bacteria</taxon>
        <taxon>Bacillati</taxon>
        <taxon>Bacillota</taxon>
        <taxon>Bacilli</taxon>
        <taxon>Bacillales</taxon>
        <taxon>Bacillaceae</taxon>
        <taxon>Bacillus</taxon>
        <taxon>Bacillus cereus group</taxon>
    </lineage>
</organism>
<protein>
    <recommendedName>
        <fullName evidence="1">YodL-like domain-containing protein</fullName>
    </recommendedName>
</protein>
<dbReference type="Proteomes" id="UP000219922">
    <property type="component" value="Unassembled WGS sequence"/>
</dbReference>
<dbReference type="EMBL" id="NVMX01000186">
    <property type="protein sequence ID" value="PDZ94458.1"/>
    <property type="molecule type" value="Genomic_DNA"/>
</dbReference>
<feature type="domain" description="YodL-like" evidence="1">
    <location>
        <begin position="8"/>
        <end position="104"/>
    </location>
</feature>
<gene>
    <name evidence="2" type="ORF">CON36_33705</name>
</gene>
<accession>A0A9X6XVA8</accession>
<dbReference type="Pfam" id="PF14191">
    <property type="entry name" value="YodL"/>
    <property type="match status" value="1"/>
</dbReference>
<evidence type="ECO:0000313" key="3">
    <source>
        <dbReference type="Proteomes" id="UP000219922"/>
    </source>
</evidence>
<reference evidence="2 3" key="1">
    <citation type="submission" date="2017-09" db="EMBL/GenBank/DDBJ databases">
        <title>Large-scale bioinformatics analysis of Bacillus genomes uncovers conserved roles of natural products in bacterial physiology.</title>
        <authorList>
            <consortium name="Agbiome Team Llc"/>
            <person name="Bleich R.M."/>
            <person name="Grubbs K.J."/>
            <person name="Santa Maria K.C."/>
            <person name="Allen S.E."/>
            <person name="Farag S."/>
            <person name="Shank E.A."/>
            <person name="Bowers A."/>
        </authorList>
    </citation>
    <scope>NUCLEOTIDE SEQUENCE [LARGE SCALE GENOMIC DNA]</scope>
    <source>
        <strain evidence="2 3">AFS092789</strain>
    </source>
</reference>
<comment type="caution">
    <text evidence="2">The sequence shown here is derived from an EMBL/GenBank/DDBJ whole genome shotgun (WGS) entry which is preliminary data.</text>
</comment>
<dbReference type="AlphaFoldDB" id="A0A9X6XVA8"/>
<sequence length="113" mass="13483">MEMFFMNIKIYQLKDMEFATKLIEIYTNSNVTILRDNYKLMYEYEDKSLLGNSDMGILNHIWNKFNDENRPNGDKMRSLSISDIVGINDNYYFCNLLGWKKVKFDGEEALQIR</sequence>
<evidence type="ECO:0000259" key="1">
    <source>
        <dbReference type="Pfam" id="PF14191"/>
    </source>
</evidence>